<name>A0A1H3N722_9BACT</name>
<protein>
    <submittedName>
        <fullName evidence="2">Uncharacterized protein</fullName>
    </submittedName>
</protein>
<sequence length="116" mass="13301">MQHQMSEPLFPEYLLWIWFALTALSVAYVACYPFLFTKEGKNVGKTKRGVVPIAKLWNLGQHMQRQLKGTPWWYWNKSQVMTRVQEMSKDGIAVRKVGSRKLVLACLLGTGISLIS</sequence>
<dbReference type="OrthoDB" id="1550811at2"/>
<dbReference type="RefSeq" id="WP_092743226.1">
    <property type="nucleotide sequence ID" value="NZ_FNOV01000015.1"/>
</dbReference>
<feature type="transmembrane region" description="Helical" evidence="1">
    <location>
        <begin position="15"/>
        <end position="35"/>
    </location>
</feature>
<reference evidence="3" key="1">
    <citation type="submission" date="2016-10" db="EMBL/GenBank/DDBJ databases">
        <authorList>
            <person name="Varghese N."/>
            <person name="Submissions S."/>
        </authorList>
    </citation>
    <scope>NUCLEOTIDE SEQUENCE [LARGE SCALE GENOMIC DNA]</scope>
    <source>
        <strain evidence="3">CGMCC 1.8975</strain>
    </source>
</reference>
<proteinExistence type="predicted"/>
<gene>
    <name evidence="2" type="ORF">SAMN04488069_11566</name>
</gene>
<keyword evidence="1" id="KW-0472">Membrane</keyword>
<accession>A0A1H3N722</accession>
<dbReference type="STRING" id="651662.SAMN04488069_11566"/>
<organism evidence="2 3">
    <name type="scientific">Hymenobacter psychrophilus</name>
    <dbReference type="NCBI Taxonomy" id="651662"/>
    <lineage>
        <taxon>Bacteria</taxon>
        <taxon>Pseudomonadati</taxon>
        <taxon>Bacteroidota</taxon>
        <taxon>Cytophagia</taxon>
        <taxon>Cytophagales</taxon>
        <taxon>Hymenobacteraceae</taxon>
        <taxon>Hymenobacter</taxon>
    </lineage>
</organism>
<evidence type="ECO:0000313" key="2">
    <source>
        <dbReference type="EMBL" id="SDY84618.1"/>
    </source>
</evidence>
<dbReference type="AlphaFoldDB" id="A0A1H3N722"/>
<evidence type="ECO:0000256" key="1">
    <source>
        <dbReference type="SAM" id="Phobius"/>
    </source>
</evidence>
<keyword evidence="1" id="KW-0812">Transmembrane</keyword>
<dbReference type="Proteomes" id="UP000199249">
    <property type="component" value="Unassembled WGS sequence"/>
</dbReference>
<keyword evidence="3" id="KW-1185">Reference proteome</keyword>
<keyword evidence="1" id="KW-1133">Transmembrane helix</keyword>
<dbReference type="EMBL" id="FNOV01000015">
    <property type="protein sequence ID" value="SDY84618.1"/>
    <property type="molecule type" value="Genomic_DNA"/>
</dbReference>
<evidence type="ECO:0000313" key="3">
    <source>
        <dbReference type="Proteomes" id="UP000199249"/>
    </source>
</evidence>